<reference evidence="13" key="1">
    <citation type="submission" date="2021-01" db="EMBL/GenBank/DDBJ databases">
        <authorList>
            <person name="Corre E."/>
            <person name="Pelletier E."/>
            <person name="Niang G."/>
            <person name="Scheremetjew M."/>
            <person name="Finn R."/>
            <person name="Kale V."/>
            <person name="Holt S."/>
            <person name="Cochrane G."/>
            <person name="Meng A."/>
            <person name="Brown T."/>
            <person name="Cohen L."/>
        </authorList>
    </citation>
    <scope>NUCLEOTIDE SEQUENCE</scope>
    <source>
        <strain evidence="13">RCC3387</strain>
    </source>
</reference>
<evidence type="ECO:0000256" key="7">
    <source>
        <dbReference type="ARBA" id="ARBA00022989"/>
    </source>
</evidence>
<dbReference type="GO" id="GO:0009922">
    <property type="term" value="F:fatty acid elongase activity"/>
    <property type="evidence" value="ECO:0007669"/>
    <property type="project" value="UniProtKB-EC"/>
</dbReference>
<evidence type="ECO:0000256" key="9">
    <source>
        <dbReference type="ARBA" id="ARBA00023136"/>
    </source>
</evidence>
<protein>
    <recommendedName>
        <fullName evidence="12">Elongation of fatty acids protein</fullName>
        <ecNumber evidence="12">2.3.1.-</ecNumber>
    </recommendedName>
</protein>
<keyword evidence="7 12" id="KW-1133">Transmembrane helix</keyword>
<dbReference type="GO" id="GO:0019367">
    <property type="term" value="P:fatty acid elongation, saturated fatty acid"/>
    <property type="evidence" value="ECO:0007669"/>
    <property type="project" value="TreeGrafter"/>
</dbReference>
<dbReference type="InterPro" id="IPR002076">
    <property type="entry name" value="ELO_fam"/>
</dbReference>
<dbReference type="EMBL" id="HBGW01105010">
    <property type="protein sequence ID" value="CAD9648518.1"/>
    <property type="molecule type" value="Transcribed_RNA"/>
</dbReference>
<dbReference type="AlphaFoldDB" id="A0A6U8YR56"/>
<keyword evidence="10 12" id="KW-0275">Fatty acid biosynthesis</keyword>
<keyword evidence="4 12" id="KW-0808">Transferase</keyword>
<organism evidence="13">
    <name type="scientific">Zooxanthella nutricula</name>
    <dbReference type="NCBI Taxonomy" id="1333877"/>
    <lineage>
        <taxon>Eukaryota</taxon>
        <taxon>Sar</taxon>
        <taxon>Alveolata</taxon>
        <taxon>Dinophyceae</taxon>
        <taxon>Peridiniales</taxon>
        <taxon>Peridiniales incertae sedis</taxon>
        <taxon>Zooxanthella</taxon>
    </lineage>
</organism>
<evidence type="ECO:0000256" key="10">
    <source>
        <dbReference type="ARBA" id="ARBA00023160"/>
    </source>
</evidence>
<comment type="caution">
    <text evidence="12">Lacks conserved residue(s) required for the propagation of feature annotation.</text>
</comment>
<dbReference type="GO" id="GO:0030148">
    <property type="term" value="P:sphingolipid biosynthetic process"/>
    <property type="evidence" value="ECO:0007669"/>
    <property type="project" value="TreeGrafter"/>
</dbReference>
<evidence type="ECO:0000256" key="2">
    <source>
        <dbReference type="ARBA" id="ARBA00007263"/>
    </source>
</evidence>
<comment type="subcellular location">
    <subcellularLocation>
        <location evidence="1">Membrane</location>
        <topology evidence="1">Multi-pass membrane protein</topology>
    </subcellularLocation>
</comment>
<comment type="similarity">
    <text evidence="2 12">Belongs to the ELO family.</text>
</comment>
<dbReference type="EC" id="2.3.1.-" evidence="12"/>
<dbReference type="GO" id="GO:0005789">
    <property type="term" value="C:endoplasmic reticulum membrane"/>
    <property type="evidence" value="ECO:0007669"/>
    <property type="project" value="TreeGrafter"/>
</dbReference>
<evidence type="ECO:0000256" key="1">
    <source>
        <dbReference type="ARBA" id="ARBA00004141"/>
    </source>
</evidence>
<evidence type="ECO:0000256" key="3">
    <source>
        <dbReference type="ARBA" id="ARBA00022516"/>
    </source>
</evidence>
<feature type="transmembrane region" description="Helical" evidence="12">
    <location>
        <begin position="48"/>
        <end position="68"/>
    </location>
</feature>
<comment type="catalytic activity">
    <reaction evidence="12">
        <text>an acyl-CoA + malonyl-CoA + H(+) = a 3-oxoacyl-CoA + CO2 + CoA</text>
        <dbReference type="Rhea" id="RHEA:50252"/>
        <dbReference type="ChEBI" id="CHEBI:15378"/>
        <dbReference type="ChEBI" id="CHEBI:16526"/>
        <dbReference type="ChEBI" id="CHEBI:57287"/>
        <dbReference type="ChEBI" id="CHEBI:57384"/>
        <dbReference type="ChEBI" id="CHEBI:58342"/>
        <dbReference type="ChEBI" id="CHEBI:90726"/>
    </reaction>
    <physiologicalReaction direction="left-to-right" evidence="12">
        <dbReference type="Rhea" id="RHEA:50253"/>
    </physiologicalReaction>
</comment>
<accession>A0A6U8YR56</accession>
<dbReference type="Pfam" id="PF01151">
    <property type="entry name" value="ELO"/>
    <property type="match status" value="1"/>
</dbReference>
<name>A0A6U8YR56_9DINO</name>
<feature type="transmembrane region" description="Helical" evidence="12">
    <location>
        <begin position="12"/>
        <end position="36"/>
    </location>
</feature>
<dbReference type="GO" id="GO:0042761">
    <property type="term" value="P:very long-chain fatty acid biosynthetic process"/>
    <property type="evidence" value="ECO:0007669"/>
    <property type="project" value="TreeGrafter"/>
</dbReference>
<keyword evidence="9 12" id="KW-0472">Membrane</keyword>
<gene>
    <name evidence="13" type="ORF">BRAN1462_LOCUS66340</name>
</gene>
<keyword evidence="8 12" id="KW-0443">Lipid metabolism</keyword>
<keyword evidence="5 12" id="KW-0812">Transmembrane</keyword>
<proteinExistence type="inferred from homology"/>
<evidence type="ECO:0000256" key="12">
    <source>
        <dbReference type="RuleBase" id="RU361115"/>
    </source>
</evidence>
<evidence type="ECO:0000256" key="6">
    <source>
        <dbReference type="ARBA" id="ARBA00022832"/>
    </source>
</evidence>
<evidence type="ECO:0000256" key="8">
    <source>
        <dbReference type="ARBA" id="ARBA00023098"/>
    </source>
</evidence>
<comment type="catalytic activity">
    <reaction evidence="11">
        <text>a very-long-chain acyl-CoA + malonyl-CoA + H(+) = a very-long-chain 3-oxoacyl-CoA + CO2 + CoA</text>
        <dbReference type="Rhea" id="RHEA:32727"/>
        <dbReference type="ChEBI" id="CHEBI:15378"/>
        <dbReference type="ChEBI" id="CHEBI:16526"/>
        <dbReference type="ChEBI" id="CHEBI:57287"/>
        <dbReference type="ChEBI" id="CHEBI:57384"/>
        <dbReference type="ChEBI" id="CHEBI:90725"/>
        <dbReference type="ChEBI" id="CHEBI:90736"/>
        <dbReference type="EC" id="2.3.1.199"/>
    </reaction>
</comment>
<keyword evidence="6 12" id="KW-0276">Fatty acid metabolism</keyword>
<evidence type="ECO:0000256" key="4">
    <source>
        <dbReference type="ARBA" id="ARBA00022679"/>
    </source>
</evidence>
<feature type="transmembrane region" description="Helical" evidence="12">
    <location>
        <begin position="152"/>
        <end position="173"/>
    </location>
</feature>
<evidence type="ECO:0000313" key="13">
    <source>
        <dbReference type="EMBL" id="CAD9648518.1"/>
    </source>
</evidence>
<evidence type="ECO:0000256" key="11">
    <source>
        <dbReference type="ARBA" id="ARBA00047375"/>
    </source>
</evidence>
<dbReference type="GO" id="GO:0034625">
    <property type="term" value="P:fatty acid elongation, monounsaturated fatty acid"/>
    <property type="evidence" value="ECO:0007669"/>
    <property type="project" value="TreeGrafter"/>
</dbReference>
<sequence length="255" mass="28987">MYADFDWGSAPLSSPAVPVVAGVAYLTVVALLPRWVPAGGFKGLDGVLVAHNAILSAWSFTMFAGCVWEMLRRMQREGNAEWIFCEEPGDFKGSGPLYFWTYIFYVSKFYEMGDTVLAILRGSSPPHFGLHVYHHALVPLVVRNWLEYRMTLQFPGLMFNTFVHIIMYAYYAMKVLKLPTPWKRWVTRLQIIQFVTSILLLCVTLQSLKGDYFGNTCAGMSSMWVNVAFNVTLLQQFCNVLQTPNRRPTNGKKAE</sequence>
<feature type="transmembrane region" description="Helical" evidence="12">
    <location>
        <begin position="185"/>
        <end position="205"/>
    </location>
</feature>
<keyword evidence="3 12" id="KW-0444">Lipid biosynthesis</keyword>
<dbReference type="GO" id="GO:0034626">
    <property type="term" value="P:fatty acid elongation, polyunsaturated fatty acid"/>
    <property type="evidence" value="ECO:0007669"/>
    <property type="project" value="TreeGrafter"/>
</dbReference>
<evidence type="ECO:0000256" key="5">
    <source>
        <dbReference type="ARBA" id="ARBA00022692"/>
    </source>
</evidence>
<dbReference type="PANTHER" id="PTHR11157">
    <property type="entry name" value="FATTY ACID ACYL TRANSFERASE-RELATED"/>
    <property type="match status" value="1"/>
</dbReference>
<dbReference type="PANTHER" id="PTHR11157:SF134">
    <property type="entry name" value="ELONGATION OF FATTY ACIDS PROTEIN 1-RELATED"/>
    <property type="match status" value="1"/>
</dbReference>